<keyword evidence="3" id="KW-0732">Signal</keyword>
<dbReference type="NCBIfam" id="TIGR01730">
    <property type="entry name" value="RND_mfp"/>
    <property type="match status" value="1"/>
</dbReference>
<evidence type="ECO:0000259" key="6">
    <source>
        <dbReference type="Pfam" id="PF25989"/>
    </source>
</evidence>
<dbReference type="Pfam" id="PF25917">
    <property type="entry name" value="BSH_RND"/>
    <property type="match status" value="1"/>
</dbReference>
<keyword evidence="2" id="KW-0175">Coiled coil</keyword>
<dbReference type="InterPro" id="IPR058625">
    <property type="entry name" value="MdtA-like_BSH"/>
</dbReference>
<dbReference type="Gene3D" id="1.10.287.470">
    <property type="entry name" value="Helix hairpin bin"/>
    <property type="match status" value="1"/>
</dbReference>
<feature type="chain" id="PRO_5047012764" evidence="3">
    <location>
        <begin position="28"/>
        <end position="378"/>
    </location>
</feature>
<evidence type="ECO:0000256" key="2">
    <source>
        <dbReference type="SAM" id="Coils"/>
    </source>
</evidence>
<evidence type="ECO:0000313" key="7">
    <source>
        <dbReference type="EMBL" id="MBC3932904.1"/>
    </source>
</evidence>
<evidence type="ECO:0000256" key="3">
    <source>
        <dbReference type="SAM" id="SignalP"/>
    </source>
</evidence>
<name>A0ABR7A7U0_9BURK</name>
<accession>A0ABR7A7U0</accession>
<dbReference type="Gene3D" id="2.40.420.20">
    <property type="match status" value="1"/>
</dbReference>
<gene>
    <name evidence="7" type="ORF">H8K43_14580</name>
</gene>
<dbReference type="PROSITE" id="PS51257">
    <property type="entry name" value="PROKAR_LIPOPROTEIN"/>
    <property type="match status" value="1"/>
</dbReference>
<dbReference type="EMBL" id="JACOGD010000007">
    <property type="protein sequence ID" value="MBC3932904.1"/>
    <property type="molecule type" value="Genomic_DNA"/>
</dbReference>
<feature type="domain" description="CusB-like beta-barrel" evidence="5">
    <location>
        <begin position="209"/>
        <end position="282"/>
    </location>
</feature>
<evidence type="ECO:0000256" key="1">
    <source>
        <dbReference type="ARBA" id="ARBA00009477"/>
    </source>
</evidence>
<feature type="signal peptide" evidence="3">
    <location>
        <begin position="1"/>
        <end position="27"/>
    </location>
</feature>
<dbReference type="PANTHER" id="PTHR30469:SF15">
    <property type="entry name" value="HLYD FAMILY OF SECRETION PROTEINS"/>
    <property type="match status" value="1"/>
</dbReference>
<dbReference type="InterPro" id="IPR058637">
    <property type="entry name" value="YknX-like_C"/>
</dbReference>
<reference evidence="7 8" key="1">
    <citation type="submission" date="2020-08" db="EMBL/GenBank/DDBJ databases">
        <title>Novel species isolated from subtropical streams in China.</title>
        <authorList>
            <person name="Lu H."/>
        </authorList>
    </citation>
    <scope>NUCLEOTIDE SEQUENCE [LARGE SCALE GENOMIC DNA]</scope>
    <source>
        <strain evidence="7 8">CY22W</strain>
    </source>
</reference>
<organism evidence="7 8">
    <name type="scientific">Undibacterium curvum</name>
    <dbReference type="NCBI Taxonomy" id="2762294"/>
    <lineage>
        <taxon>Bacteria</taxon>
        <taxon>Pseudomonadati</taxon>
        <taxon>Pseudomonadota</taxon>
        <taxon>Betaproteobacteria</taxon>
        <taxon>Burkholderiales</taxon>
        <taxon>Oxalobacteraceae</taxon>
        <taxon>Undibacterium</taxon>
    </lineage>
</organism>
<sequence length="378" mass="39502">MKGYAALRLPFALALSVVLGLSACSKAPEKVEVIRPVRAIFAGVSDSSAALELSGEVRPHIESRLGFRVPGKILVRKVELGSVVKRGQVLMQLDPQDIALAQLQAKAALSSAESNRDLAAAELKRYQDLRTKNFVAASVLDSKEVAYKAAQATFEQAQAAYKNQSNQSSYTSLVADIDGVVTALEAEIGQVVAAGTPVVRVAQSGAMDVVVGIPENAINSIKQFSDIQIRLWADSGKVISGKIRELSPLADPATRTYLAKISLPADVQDVRLGMTATVSLRTGSAQEVIRLPMTALFQEKGVSSVWVVQDGVAKLVPVQLGATSGETVAIANGINKGQMVVTAGVNLLKPGQKVSILGAVAKPAPSVDASAASVGVAK</sequence>
<dbReference type="Proteomes" id="UP000654304">
    <property type="component" value="Unassembled WGS sequence"/>
</dbReference>
<dbReference type="Pfam" id="PF25954">
    <property type="entry name" value="Beta-barrel_RND_2"/>
    <property type="match status" value="1"/>
</dbReference>
<dbReference type="PANTHER" id="PTHR30469">
    <property type="entry name" value="MULTIDRUG RESISTANCE PROTEIN MDTA"/>
    <property type="match status" value="1"/>
</dbReference>
<evidence type="ECO:0000259" key="4">
    <source>
        <dbReference type="Pfam" id="PF25917"/>
    </source>
</evidence>
<keyword evidence="8" id="KW-1185">Reference proteome</keyword>
<evidence type="ECO:0000313" key="8">
    <source>
        <dbReference type="Proteomes" id="UP000654304"/>
    </source>
</evidence>
<dbReference type="RefSeq" id="WP_186904497.1">
    <property type="nucleotide sequence ID" value="NZ_JACOGD010000007.1"/>
</dbReference>
<dbReference type="InterPro" id="IPR006143">
    <property type="entry name" value="RND_pump_MFP"/>
</dbReference>
<dbReference type="InterPro" id="IPR058792">
    <property type="entry name" value="Beta-barrel_RND_2"/>
</dbReference>
<dbReference type="Pfam" id="PF25989">
    <property type="entry name" value="YknX_C"/>
    <property type="match status" value="1"/>
</dbReference>
<dbReference type="SUPFAM" id="SSF111369">
    <property type="entry name" value="HlyD-like secretion proteins"/>
    <property type="match status" value="1"/>
</dbReference>
<dbReference type="Gene3D" id="2.40.50.100">
    <property type="match status" value="1"/>
</dbReference>
<feature type="domain" description="YknX-like C-terminal permuted SH3-like" evidence="6">
    <location>
        <begin position="288"/>
        <end position="355"/>
    </location>
</feature>
<proteinExistence type="inferred from homology"/>
<protein>
    <submittedName>
        <fullName evidence="7">Efflux RND transporter periplasmic adaptor subunit</fullName>
    </submittedName>
</protein>
<comment type="similarity">
    <text evidence="1">Belongs to the membrane fusion protein (MFP) (TC 8.A.1) family.</text>
</comment>
<dbReference type="Gene3D" id="2.40.30.170">
    <property type="match status" value="1"/>
</dbReference>
<feature type="domain" description="Multidrug resistance protein MdtA-like barrel-sandwich hybrid" evidence="4">
    <location>
        <begin position="67"/>
        <end position="197"/>
    </location>
</feature>
<evidence type="ECO:0000259" key="5">
    <source>
        <dbReference type="Pfam" id="PF25954"/>
    </source>
</evidence>
<comment type="caution">
    <text evidence="7">The sequence shown here is derived from an EMBL/GenBank/DDBJ whole genome shotgun (WGS) entry which is preliminary data.</text>
</comment>
<feature type="coiled-coil region" evidence="2">
    <location>
        <begin position="109"/>
        <end position="167"/>
    </location>
</feature>